<comment type="caution">
    <text evidence="2">The sequence shown here is derived from an EMBL/GenBank/DDBJ whole genome shotgun (WGS) entry which is preliminary data.</text>
</comment>
<evidence type="ECO:0000256" key="1">
    <source>
        <dbReference type="SAM" id="MobiDB-lite"/>
    </source>
</evidence>
<dbReference type="EMBL" id="PEWY01000107">
    <property type="protein sequence ID" value="PIU36888.1"/>
    <property type="molecule type" value="Genomic_DNA"/>
</dbReference>
<evidence type="ECO:0000313" key="3">
    <source>
        <dbReference type="Proteomes" id="UP000230184"/>
    </source>
</evidence>
<feature type="region of interest" description="Disordered" evidence="1">
    <location>
        <begin position="117"/>
        <end position="150"/>
    </location>
</feature>
<proteinExistence type="predicted"/>
<evidence type="ECO:0000313" key="2">
    <source>
        <dbReference type="EMBL" id="PIU36888.1"/>
    </source>
</evidence>
<protein>
    <submittedName>
        <fullName evidence="2">Uncharacterized protein</fullName>
    </submittedName>
</protein>
<accession>A0A2M6YTP6</accession>
<name>A0A2M6YTP6_9BACT</name>
<organism evidence="2 3">
    <name type="scientific">Candidatus Roizmanbacteria bacterium CG07_land_8_20_14_0_80_34_15</name>
    <dbReference type="NCBI Taxonomy" id="1974849"/>
    <lineage>
        <taxon>Bacteria</taxon>
        <taxon>Candidatus Roizmaniibacteriota</taxon>
    </lineage>
</organism>
<dbReference type="AlphaFoldDB" id="A0A2M6YTP6"/>
<dbReference type="Proteomes" id="UP000230184">
    <property type="component" value="Unassembled WGS sequence"/>
</dbReference>
<gene>
    <name evidence="2" type="ORF">COT02_03700</name>
</gene>
<feature type="compositionally biased region" description="Pro residues" evidence="1">
    <location>
        <begin position="125"/>
        <end position="145"/>
    </location>
</feature>
<sequence length="342" mass="37885">MFTHRLKILASMLIAIILVEGYTYFSQNPGIIPAQADNIKGLLANIKFPTYNIKKLFTLNFDQTERVGIKPTPTTVDYPTTAPITKPAGLINQTPTPIQFIPDDELVDFPFEPGDIDNLPGNVPTKPPKPTKAPKPTKTPTPPPITTDLRPGTSLVEIFKEVNKRACFPTALLWAFKTEETGPRFKNDSSSTIKIYNTYGWWITGAGNPCDGYGYYEQTGIVPSDSVNAGSSCLSNPVGNPNDIKIMGLFQISEQEQGVAQKYISSTIPKNDRRVLFDNSLMFAYITKSRVPGSPPSDCNSWPDDVIKMVAEKHHGVCVYDYGNGTKGDYCKEVLDLYKQYK</sequence>
<reference evidence="3" key="1">
    <citation type="submission" date="2017-09" db="EMBL/GenBank/DDBJ databases">
        <title>Depth-based differentiation of microbial function through sediment-hosted aquifers and enrichment of novel symbionts in the deep terrestrial subsurface.</title>
        <authorList>
            <person name="Probst A.J."/>
            <person name="Ladd B."/>
            <person name="Jarett J.K."/>
            <person name="Geller-Mcgrath D.E."/>
            <person name="Sieber C.M.K."/>
            <person name="Emerson J.B."/>
            <person name="Anantharaman K."/>
            <person name="Thomas B.C."/>
            <person name="Malmstrom R."/>
            <person name="Stieglmeier M."/>
            <person name="Klingl A."/>
            <person name="Woyke T."/>
            <person name="Ryan C.M."/>
            <person name="Banfield J.F."/>
        </authorList>
    </citation>
    <scope>NUCLEOTIDE SEQUENCE [LARGE SCALE GENOMIC DNA]</scope>
</reference>